<evidence type="ECO:0000259" key="1">
    <source>
        <dbReference type="Pfam" id="PF14280"/>
    </source>
</evidence>
<name>A0A2S9YQP3_9BACT</name>
<dbReference type="AlphaFoldDB" id="A0A2S9YQP3"/>
<proteinExistence type="predicted"/>
<dbReference type="EMBL" id="PVNL01000057">
    <property type="protein sequence ID" value="PRQ07379.1"/>
    <property type="molecule type" value="Genomic_DNA"/>
</dbReference>
<protein>
    <recommendedName>
        <fullName evidence="1">DUF4365 domain-containing protein</fullName>
    </recommendedName>
</protein>
<comment type="caution">
    <text evidence="2">The sequence shown here is derived from an EMBL/GenBank/DDBJ whole genome shotgun (WGS) entry which is preliminary data.</text>
</comment>
<reference evidence="2 3" key="1">
    <citation type="submission" date="2018-03" db="EMBL/GenBank/DDBJ databases">
        <title>Draft Genome Sequences of the Obligatory Marine Myxobacteria Enhygromyxa salina SWB007.</title>
        <authorList>
            <person name="Poehlein A."/>
            <person name="Moghaddam J.A."/>
            <person name="Harms H."/>
            <person name="Alanjari M."/>
            <person name="Koenig G.M."/>
            <person name="Daniel R."/>
            <person name="Schaeberle T.F."/>
        </authorList>
    </citation>
    <scope>NUCLEOTIDE SEQUENCE [LARGE SCALE GENOMIC DNA]</scope>
    <source>
        <strain evidence="2 3">SWB007</strain>
    </source>
</reference>
<gene>
    <name evidence="2" type="ORF">ENSA7_30920</name>
</gene>
<organism evidence="2 3">
    <name type="scientific">Enhygromyxa salina</name>
    <dbReference type="NCBI Taxonomy" id="215803"/>
    <lineage>
        <taxon>Bacteria</taxon>
        <taxon>Pseudomonadati</taxon>
        <taxon>Myxococcota</taxon>
        <taxon>Polyangia</taxon>
        <taxon>Nannocystales</taxon>
        <taxon>Nannocystaceae</taxon>
        <taxon>Enhygromyxa</taxon>
    </lineage>
</organism>
<feature type="domain" description="DUF4365" evidence="1">
    <location>
        <begin position="11"/>
        <end position="164"/>
    </location>
</feature>
<accession>A0A2S9YQP3</accession>
<dbReference type="RefSeq" id="WP_181233771.1">
    <property type="nucleotide sequence ID" value="NZ_PVNL01000057.1"/>
</dbReference>
<dbReference type="Pfam" id="PF14280">
    <property type="entry name" value="DUF4365"/>
    <property type="match status" value="1"/>
</dbReference>
<sequence>MANLPETQLQENFSLAYVRAVAAAAGFSVQSLDDDYDSVDLLVMATGNVKWNGQVAAGRSPSVALQVKCSCVAAPKDGALKFPISIKNYNDLRDPGRITPAVLVVLYVPRQWSSRLKWSEKSLILRRVAYWKNLRGEPPTSNADNVTVTMTEFFSPESLTQLMYRVAHGELT</sequence>
<dbReference type="Proteomes" id="UP000238823">
    <property type="component" value="Unassembled WGS sequence"/>
</dbReference>
<evidence type="ECO:0000313" key="3">
    <source>
        <dbReference type="Proteomes" id="UP000238823"/>
    </source>
</evidence>
<evidence type="ECO:0000313" key="2">
    <source>
        <dbReference type="EMBL" id="PRQ07379.1"/>
    </source>
</evidence>
<dbReference type="InterPro" id="IPR025375">
    <property type="entry name" value="DUF4365"/>
</dbReference>